<gene>
    <name evidence="2" type="ORF">V4D31_05315</name>
</gene>
<accession>A0AAU8GZZ3</accession>
<dbReference type="PROSITE" id="PS51257">
    <property type="entry name" value="PROKAR_LIPOPROTEIN"/>
    <property type="match status" value="1"/>
</dbReference>
<proteinExistence type="predicted"/>
<evidence type="ECO:0000313" key="2">
    <source>
        <dbReference type="EMBL" id="XCH47772.1"/>
    </source>
</evidence>
<sequence>MKRFLIIVCLVVIVSGCSLPSFAYKPDPIFESPNLKIIRGGHCYAPDYFKFNKQKNYWECPTPGKLFRDYRRYGCTAAIKFDRDIVGLFRGLIFDRVPSGVGIPGAFCYFTDEFYEGQAVYDKQTGFLVVMPYVIKTPLCYVYGPTTQRGCFAVFYPAKNHMKLFLLRGNMKKIFDFLVDNFDSLYEVNKIMDERLKRFLKPKEKNEEKDSNVFKELYQKIKESHMSLFCADHQLKLNENLYSIDDPQFSQCLSTYFGGYTRVAGPKNIEEATVVMLLENINAIMKYKEDYLYEPGKSYILKHIAPDVIYLVHSINDQFDSNIPLWRKNLLQWLKDNIKMDLYGDNIYRDKPIDIDPVELIKKLRTLNPDTLFTPRKEGK</sequence>
<feature type="chain" id="PRO_5043930432" description="Lipoprotein" evidence="1">
    <location>
        <begin position="24"/>
        <end position="380"/>
    </location>
</feature>
<organism evidence="2">
    <name type="scientific">Thermodesulfovibrio obliviosus</name>
    <dbReference type="NCBI Taxonomy" id="3118332"/>
    <lineage>
        <taxon>Bacteria</taxon>
        <taxon>Pseudomonadati</taxon>
        <taxon>Nitrospirota</taxon>
        <taxon>Thermodesulfovibrionia</taxon>
        <taxon>Thermodesulfovibrionales</taxon>
        <taxon>Thermodesulfovibrionaceae</taxon>
        <taxon>Thermodesulfovibrio</taxon>
    </lineage>
</organism>
<keyword evidence="1" id="KW-0732">Signal</keyword>
<feature type="signal peptide" evidence="1">
    <location>
        <begin position="1"/>
        <end position="23"/>
    </location>
</feature>
<dbReference type="KEGG" id="tob:V4D31_05315"/>
<evidence type="ECO:0000256" key="1">
    <source>
        <dbReference type="SAM" id="SignalP"/>
    </source>
</evidence>
<dbReference type="AlphaFoldDB" id="A0AAU8GZZ3"/>
<dbReference type="RefSeq" id="WP_353685433.1">
    <property type="nucleotide sequence ID" value="NZ_CP144374.1"/>
</dbReference>
<protein>
    <recommendedName>
        <fullName evidence="3">Lipoprotein</fullName>
    </recommendedName>
</protein>
<evidence type="ECO:0008006" key="3">
    <source>
        <dbReference type="Google" id="ProtNLM"/>
    </source>
</evidence>
<dbReference type="EMBL" id="CP144374">
    <property type="protein sequence ID" value="XCH47772.1"/>
    <property type="molecule type" value="Genomic_DNA"/>
</dbReference>
<reference evidence="2" key="1">
    <citation type="submission" date="2024-01" db="EMBL/GenBank/DDBJ databases">
        <title>The first autotrophic representatives of the genus Thermodesulfovibrio.</title>
        <authorList>
            <person name="Maltseva A.I."/>
            <person name="Elcheninov A.G."/>
            <person name="Kublanov I.V."/>
            <person name="Lebedinsky A.V."/>
            <person name="Frolov E.N."/>
        </authorList>
    </citation>
    <scope>NUCLEOTIDE SEQUENCE</scope>
    <source>
        <strain evidence="2">3462-1</strain>
    </source>
</reference>
<name>A0AAU8GZZ3_9BACT</name>